<sequence>MAKGSWSASEKGGRFISSSNGKKKRMTDKTEESENNNISQRLCLFLCDNKGHMIFQPPLQPAGQRFQLAPQHPALHSANNQTRTAHEGMEGFQSFFFLLGCYPETQQFNQSL</sequence>
<dbReference type="EMBL" id="JAHUTI010040995">
    <property type="protein sequence ID" value="MED6245637.1"/>
    <property type="molecule type" value="Genomic_DNA"/>
</dbReference>
<feature type="region of interest" description="Disordered" evidence="1">
    <location>
        <begin position="1"/>
        <end position="35"/>
    </location>
</feature>
<proteinExistence type="predicted"/>
<evidence type="ECO:0000256" key="1">
    <source>
        <dbReference type="SAM" id="MobiDB-lite"/>
    </source>
</evidence>
<reference evidence="2 3" key="1">
    <citation type="submission" date="2021-07" db="EMBL/GenBank/DDBJ databases">
        <authorList>
            <person name="Palmer J.M."/>
        </authorList>
    </citation>
    <scope>NUCLEOTIDE SEQUENCE [LARGE SCALE GENOMIC DNA]</scope>
    <source>
        <strain evidence="2 3">AT_MEX2019</strain>
        <tissue evidence="2">Muscle</tissue>
    </source>
</reference>
<accession>A0ABU7B506</accession>
<comment type="caution">
    <text evidence="2">The sequence shown here is derived from an EMBL/GenBank/DDBJ whole genome shotgun (WGS) entry which is preliminary data.</text>
</comment>
<keyword evidence="3" id="KW-1185">Reference proteome</keyword>
<evidence type="ECO:0000313" key="2">
    <source>
        <dbReference type="EMBL" id="MED6245637.1"/>
    </source>
</evidence>
<dbReference type="Proteomes" id="UP001345963">
    <property type="component" value="Unassembled WGS sequence"/>
</dbReference>
<gene>
    <name evidence="2" type="ORF">ATANTOWER_005867</name>
</gene>
<protein>
    <submittedName>
        <fullName evidence="2">Uncharacterized protein</fullName>
    </submittedName>
</protein>
<name>A0ABU7B506_9TELE</name>
<organism evidence="2 3">
    <name type="scientific">Ataeniobius toweri</name>
    <dbReference type="NCBI Taxonomy" id="208326"/>
    <lineage>
        <taxon>Eukaryota</taxon>
        <taxon>Metazoa</taxon>
        <taxon>Chordata</taxon>
        <taxon>Craniata</taxon>
        <taxon>Vertebrata</taxon>
        <taxon>Euteleostomi</taxon>
        <taxon>Actinopterygii</taxon>
        <taxon>Neopterygii</taxon>
        <taxon>Teleostei</taxon>
        <taxon>Neoteleostei</taxon>
        <taxon>Acanthomorphata</taxon>
        <taxon>Ovalentaria</taxon>
        <taxon>Atherinomorphae</taxon>
        <taxon>Cyprinodontiformes</taxon>
        <taxon>Goodeidae</taxon>
        <taxon>Ataeniobius</taxon>
    </lineage>
</organism>
<evidence type="ECO:0000313" key="3">
    <source>
        <dbReference type="Proteomes" id="UP001345963"/>
    </source>
</evidence>